<dbReference type="RefSeq" id="WP_408631166.1">
    <property type="nucleotide sequence ID" value="NZ_AP017928.1"/>
</dbReference>
<gene>
    <name evidence="3" type="ORF">sS8_1878</name>
</gene>
<feature type="compositionally biased region" description="Polar residues" evidence="1">
    <location>
        <begin position="14"/>
        <end position="42"/>
    </location>
</feature>
<dbReference type="Proteomes" id="UP000266313">
    <property type="component" value="Chromosome"/>
</dbReference>
<feature type="domain" description="DUF6531" evidence="2">
    <location>
        <begin position="25"/>
        <end position="54"/>
    </location>
</feature>
<dbReference type="AlphaFoldDB" id="A0A250KQL6"/>
<dbReference type="KEGG" id="mmai:sS8_1878"/>
<reference evidence="3 4" key="1">
    <citation type="submission" date="2016-12" db="EMBL/GenBank/DDBJ databases">
        <title>Genome sequencing of Methylocaldum marinum.</title>
        <authorList>
            <person name="Takeuchi M."/>
            <person name="Kamagata Y."/>
            <person name="Hiraoka S."/>
            <person name="Oshima K."/>
            <person name="Hattori M."/>
            <person name="Iwasaki W."/>
        </authorList>
    </citation>
    <scope>NUCLEOTIDE SEQUENCE [LARGE SCALE GENOMIC DNA]</scope>
    <source>
        <strain evidence="3 4">S8</strain>
    </source>
</reference>
<organism evidence="3 4">
    <name type="scientific">Methylocaldum marinum</name>
    <dbReference type="NCBI Taxonomy" id="1432792"/>
    <lineage>
        <taxon>Bacteria</taxon>
        <taxon>Pseudomonadati</taxon>
        <taxon>Pseudomonadota</taxon>
        <taxon>Gammaproteobacteria</taxon>
        <taxon>Methylococcales</taxon>
        <taxon>Methylococcaceae</taxon>
        <taxon>Methylocaldum</taxon>
    </lineage>
</organism>
<feature type="compositionally biased region" description="Pro residues" evidence="1">
    <location>
        <begin position="1"/>
        <end position="11"/>
    </location>
</feature>
<dbReference type="EMBL" id="AP017928">
    <property type="protein sequence ID" value="BBA33832.1"/>
    <property type="molecule type" value="Genomic_DNA"/>
</dbReference>
<protein>
    <submittedName>
        <fullName evidence="3">RHS repeat-associated core domain protein</fullName>
    </submittedName>
</protein>
<accession>A0A250KQL6</accession>
<name>A0A250KQL6_9GAMM</name>
<evidence type="ECO:0000259" key="2">
    <source>
        <dbReference type="Pfam" id="PF20148"/>
    </source>
</evidence>
<evidence type="ECO:0000313" key="4">
    <source>
        <dbReference type="Proteomes" id="UP000266313"/>
    </source>
</evidence>
<feature type="region of interest" description="Disordered" evidence="1">
    <location>
        <begin position="1"/>
        <end position="45"/>
    </location>
</feature>
<sequence>MVYYTPPPPPAQKNAGQPQACNGTNPVNGATGNKYQAESDYSGTGRLPLEFRRSQQRLPGTSDPGGYAGATVTIASWC</sequence>
<proteinExistence type="predicted"/>
<evidence type="ECO:0000256" key="1">
    <source>
        <dbReference type="SAM" id="MobiDB-lite"/>
    </source>
</evidence>
<dbReference type="Pfam" id="PF20148">
    <property type="entry name" value="DUF6531"/>
    <property type="match status" value="1"/>
</dbReference>
<keyword evidence="4" id="KW-1185">Reference proteome</keyword>
<evidence type="ECO:0000313" key="3">
    <source>
        <dbReference type="EMBL" id="BBA33832.1"/>
    </source>
</evidence>
<dbReference type="InterPro" id="IPR045351">
    <property type="entry name" value="DUF6531"/>
</dbReference>